<gene>
    <name evidence="2" type="ORF">HanXRQr2_Chr17g0799161</name>
</gene>
<evidence type="ECO:0000256" key="1">
    <source>
        <dbReference type="SAM" id="Phobius"/>
    </source>
</evidence>
<keyword evidence="1" id="KW-0472">Membrane</keyword>
<reference evidence="2" key="2">
    <citation type="submission" date="2020-06" db="EMBL/GenBank/DDBJ databases">
        <title>Helianthus annuus Genome sequencing and assembly Release 2.</title>
        <authorList>
            <person name="Gouzy J."/>
            <person name="Langlade N."/>
            <person name="Munos S."/>
        </authorList>
    </citation>
    <scope>NUCLEOTIDE SEQUENCE</scope>
    <source>
        <tissue evidence="2">Leaves</tissue>
    </source>
</reference>
<evidence type="ECO:0000313" key="2">
    <source>
        <dbReference type="EMBL" id="KAF5755131.1"/>
    </source>
</evidence>
<dbReference type="Proteomes" id="UP000215914">
    <property type="component" value="Unassembled WGS sequence"/>
</dbReference>
<keyword evidence="1" id="KW-0812">Transmembrane</keyword>
<keyword evidence="1" id="KW-1133">Transmembrane helix</keyword>
<dbReference type="AlphaFoldDB" id="A0A9K3DH02"/>
<sequence length="118" mass="13497">MAQMSNFEMVVVQAWQRFGRSNQCTVQHGNDIWDGLSKVELPVGCSPPLRMFGLFIHRGYLFQLMPFLLVSLYYTFICIFTFVAIGSWLVLIYCLLLKNDVVLGTNICKTAIDHDILT</sequence>
<keyword evidence="3" id="KW-1185">Reference proteome</keyword>
<reference evidence="2" key="1">
    <citation type="journal article" date="2017" name="Nature">
        <title>The sunflower genome provides insights into oil metabolism, flowering and Asterid evolution.</title>
        <authorList>
            <person name="Badouin H."/>
            <person name="Gouzy J."/>
            <person name="Grassa C.J."/>
            <person name="Murat F."/>
            <person name="Staton S.E."/>
            <person name="Cottret L."/>
            <person name="Lelandais-Briere C."/>
            <person name="Owens G.L."/>
            <person name="Carrere S."/>
            <person name="Mayjonade B."/>
            <person name="Legrand L."/>
            <person name="Gill N."/>
            <person name="Kane N.C."/>
            <person name="Bowers J.E."/>
            <person name="Hubner S."/>
            <person name="Bellec A."/>
            <person name="Berard A."/>
            <person name="Berges H."/>
            <person name="Blanchet N."/>
            <person name="Boniface M.C."/>
            <person name="Brunel D."/>
            <person name="Catrice O."/>
            <person name="Chaidir N."/>
            <person name="Claudel C."/>
            <person name="Donnadieu C."/>
            <person name="Faraut T."/>
            <person name="Fievet G."/>
            <person name="Helmstetter N."/>
            <person name="King M."/>
            <person name="Knapp S.J."/>
            <person name="Lai Z."/>
            <person name="Le Paslier M.C."/>
            <person name="Lippi Y."/>
            <person name="Lorenzon L."/>
            <person name="Mandel J.R."/>
            <person name="Marage G."/>
            <person name="Marchand G."/>
            <person name="Marquand E."/>
            <person name="Bret-Mestries E."/>
            <person name="Morien E."/>
            <person name="Nambeesan S."/>
            <person name="Nguyen T."/>
            <person name="Pegot-Espagnet P."/>
            <person name="Pouilly N."/>
            <person name="Raftis F."/>
            <person name="Sallet E."/>
            <person name="Schiex T."/>
            <person name="Thomas J."/>
            <person name="Vandecasteele C."/>
            <person name="Vares D."/>
            <person name="Vear F."/>
            <person name="Vautrin S."/>
            <person name="Crespi M."/>
            <person name="Mangin B."/>
            <person name="Burke J.M."/>
            <person name="Salse J."/>
            <person name="Munos S."/>
            <person name="Vincourt P."/>
            <person name="Rieseberg L.H."/>
            <person name="Langlade N.B."/>
        </authorList>
    </citation>
    <scope>NUCLEOTIDE SEQUENCE</scope>
    <source>
        <tissue evidence="2">Leaves</tissue>
    </source>
</reference>
<dbReference type="EMBL" id="MNCJ02000332">
    <property type="protein sequence ID" value="KAF5755131.1"/>
    <property type="molecule type" value="Genomic_DNA"/>
</dbReference>
<feature type="transmembrane region" description="Helical" evidence="1">
    <location>
        <begin position="72"/>
        <end position="96"/>
    </location>
</feature>
<accession>A0A9K3DH02</accession>
<dbReference type="Gramene" id="mRNA:HanXRQr2_Chr17g0799161">
    <property type="protein sequence ID" value="mRNA:HanXRQr2_Chr17g0799161"/>
    <property type="gene ID" value="HanXRQr2_Chr17g0799161"/>
</dbReference>
<name>A0A9K3DH02_HELAN</name>
<organism evidence="2 3">
    <name type="scientific">Helianthus annuus</name>
    <name type="common">Common sunflower</name>
    <dbReference type="NCBI Taxonomy" id="4232"/>
    <lineage>
        <taxon>Eukaryota</taxon>
        <taxon>Viridiplantae</taxon>
        <taxon>Streptophyta</taxon>
        <taxon>Embryophyta</taxon>
        <taxon>Tracheophyta</taxon>
        <taxon>Spermatophyta</taxon>
        <taxon>Magnoliopsida</taxon>
        <taxon>eudicotyledons</taxon>
        <taxon>Gunneridae</taxon>
        <taxon>Pentapetalae</taxon>
        <taxon>asterids</taxon>
        <taxon>campanulids</taxon>
        <taxon>Asterales</taxon>
        <taxon>Asteraceae</taxon>
        <taxon>Asteroideae</taxon>
        <taxon>Heliantheae alliance</taxon>
        <taxon>Heliantheae</taxon>
        <taxon>Helianthus</taxon>
    </lineage>
</organism>
<comment type="caution">
    <text evidence="2">The sequence shown here is derived from an EMBL/GenBank/DDBJ whole genome shotgun (WGS) entry which is preliminary data.</text>
</comment>
<proteinExistence type="predicted"/>
<evidence type="ECO:0000313" key="3">
    <source>
        <dbReference type="Proteomes" id="UP000215914"/>
    </source>
</evidence>
<protein>
    <submittedName>
        <fullName evidence="2">Uncharacterized protein</fullName>
    </submittedName>
</protein>